<evidence type="ECO:0000256" key="3">
    <source>
        <dbReference type="ARBA" id="ARBA00022737"/>
    </source>
</evidence>
<dbReference type="Pfam" id="PF00801">
    <property type="entry name" value="PKD"/>
    <property type="match status" value="1"/>
</dbReference>
<dbReference type="Proteomes" id="UP000507470">
    <property type="component" value="Unassembled WGS sequence"/>
</dbReference>
<comment type="similarity">
    <text evidence="2">Belongs to the VPS10-related sortilin family. SORCS subfamily.</text>
</comment>
<reference evidence="8 9" key="1">
    <citation type="submission" date="2020-06" db="EMBL/GenBank/DDBJ databases">
        <authorList>
            <person name="Li R."/>
            <person name="Bekaert M."/>
        </authorList>
    </citation>
    <scope>NUCLEOTIDE SEQUENCE [LARGE SCALE GENOMIC DNA]</scope>
    <source>
        <strain evidence="9">wild</strain>
    </source>
</reference>
<dbReference type="InterPro" id="IPR013783">
    <property type="entry name" value="Ig-like_fold"/>
</dbReference>
<dbReference type="InterPro" id="IPR031777">
    <property type="entry name" value="Sortilin_C"/>
</dbReference>
<dbReference type="InterPro" id="IPR015943">
    <property type="entry name" value="WD40/YVTN_repeat-like_dom_sf"/>
</dbReference>
<dbReference type="OrthoDB" id="443634at2759"/>
<organism evidence="8 9">
    <name type="scientific">Mytilus coruscus</name>
    <name type="common">Sea mussel</name>
    <dbReference type="NCBI Taxonomy" id="42192"/>
    <lineage>
        <taxon>Eukaryota</taxon>
        <taxon>Metazoa</taxon>
        <taxon>Spiralia</taxon>
        <taxon>Lophotrochozoa</taxon>
        <taxon>Mollusca</taxon>
        <taxon>Bivalvia</taxon>
        <taxon>Autobranchia</taxon>
        <taxon>Pteriomorphia</taxon>
        <taxon>Mytilida</taxon>
        <taxon>Mytiloidea</taxon>
        <taxon>Mytilidae</taxon>
        <taxon>Mytilinae</taxon>
        <taxon>Mytilus</taxon>
    </lineage>
</organism>
<evidence type="ECO:0000256" key="1">
    <source>
        <dbReference type="ARBA" id="ARBA00004479"/>
    </source>
</evidence>
<gene>
    <name evidence="8" type="ORF">MCOR_2717</name>
</gene>
<dbReference type="InterPro" id="IPR000601">
    <property type="entry name" value="PKD_dom"/>
</dbReference>
<comment type="subcellular location">
    <subcellularLocation>
        <location evidence="1">Membrane</location>
        <topology evidence="1">Single-pass type I membrane protein</topology>
    </subcellularLocation>
</comment>
<keyword evidence="4 6" id="KW-0472">Membrane</keyword>
<dbReference type="Gene3D" id="2.60.40.10">
    <property type="entry name" value="Immunoglobulins"/>
    <property type="match status" value="2"/>
</dbReference>
<evidence type="ECO:0000256" key="6">
    <source>
        <dbReference type="SAM" id="Phobius"/>
    </source>
</evidence>
<proteinExistence type="inferred from homology"/>
<evidence type="ECO:0000313" key="9">
    <source>
        <dbReference type="Proteomes" id="UP000507470"/>
    </source>
</evidence>
<keyword evidence="3" id="KW-0677">Repeat</keyword>
<sequence>MYFKGDKHYLQVYILEQTSHPFILRTSYLKDNKITIDFGKSEVVQRHASIRCRKRITVGPHSEIIIWGRLPRNIHYGYQGMCESSTQILSKGLSFNEAVVTLSQDRTVRGKIFSRESQQNEQTVIVDLTDYNLNQVFDRKRRDLSDVGSVPTESNVKNNSLLSSSVFRIPDKLHSQAVVHWSGENGKVVFVLTRQTEHGFVTDSTLWRSSDYGTTFQKIDLPLDAVAEFIYSSPVKRNQIILTDILNKKVHYTSDEGITWTSSNVAFEPDKLLLHPTENQWLLGYSVISMELFSSGDFGKTWTLLHEAVSHRFYWAVENVDQNNLTVHMEIQDLHMLGPSEYLACVAPDCQDVTPDKHIGEIDPFSMIVRNEYVFVQKSMLRSSDMFVSHNRGPFRKAYFPMNLHPTDFHIVDTSENQVFIAADHKEMEVNLYLSDTNGQFYVPTLRNVVSTIEDPWLDVDLYEVKGVQGTYIANQYVNLSSGKVVEKTFISFDKGGSWSLIAVPEELKLTCEDKLNCHLHLHMRYSNLIFGIPDIVSDDAAPGLIIAHGYIGEKVTEDAHVFISRDGGFSWNKTPFNGLYKVNILDQGGAIIAIQQNRTKVTNVVHFSCDEGATWQLHQFSTDMMYVDGVLTEPGISTLIVSVFGRLSDKSGRQMVKLNFSSILTKICEDSDYISWIPVNKANNRNCILGETIEYQRRKQNATCYNGPEFKRLKPKSLCLCTAYDYECDYGYEPEDINRHICQRAEWFDDSKINHHCVEGDFYIRSQGYRKIASNKCVGGVENSGKYKLLNISCPVYKPEGLSLRIEHDTVATGSSIVFKLSQVKGSTHSTIYTWDFGDNKSPLIDLGFDKTKTKTHKYTRAGKYKVTVVAKNSVGVATCSRLIKVEDQITDLNLQIPRGAQINHPTVVIVNVLSKTNSSNFGLIHYVWNFGDQFKPNGSKSLLTWSNAMSHNYTTVGKYNLSVEAVNSVSSVVQHYMLQVHKNLTTLRLTFSSNIDHFNTQSLLWRISFANIVCMNLAEILYVDRSRLNVYIPNQKPTKADVTILPSYTAGITINQIVFELQDKLQTGQMSFKWMPNEDPITVTDIEVLTDDDSSLPKLLETTTLISVQPHEQSRQTSPILIAVPLTIVVFVLVVIVGCFMKRFKRKSKTGQQYSLILNRNRLDTSCAESDEDLTVEDYDIHDGDTNIVINPDFQPSLEFMSLGTTNSNELVSC</sequence>
<dbReference type="SUPFAM" id="SSF49299">
    <property type="entry name" value="PKD domain"/>
    <property type="match status" value="2"/>
</dbReference>
<dbReference type="PANTHER" id="PTHR12106">
    <property type="entry name" value="SORTILIN RELATED"/>
    <property type="match status" value="1"/>
</dbReference>
<keyword evidence="5" id="KW-0325">Glycoprotein</keyword>
<dbReference type="SMART" id="SM00602">
    <property type="entry name" value="VPS10"/>
    <property type="match status" value="1"/>
</dbReference>
<feature type="domain" description="PKD" evidence="7">
    <location>
        <begin position="827"/>
        <end position="894"/>
    </location>
</feature>
<dbReference type="InterPro" id="IPR022409">
    <property type="entry name" value="PKD/Chitinase_dom"/>
</dbReference>
<feature type="transmembrane region" description="Helical" evidence="6">
    <location>
        <begin position="1122"/>
        <end position="1143"/>
    </location>
</feature>
<dbReference type="Gene3D" id="2.10.70.80">
    <property type="match status" value="1"/>
</dbReference>
<dbReference type="GO" id="GO:0005794">
    <property type="term" value="C:Golgi apparatus"/>
    <property type="evidence" value="ECO:0007669"/>
    <property type="project" value="TreeGrafter"/>
</dbReference>
<keyword evidence="6" id="KW-1133">Transmembrane helix</keyword>
<name>A0A6J8A2P5_MYTCO</name>
<dbReference type="PROSITE" id="PS50093">
    <property type="entry name" value="PKD"/>
    <property type="match status" value="2"/>
</dbReference>
<dbReference type="InterPro" id="IPR050310">
    <property type="entry name" value="VPS10-sortilin"/>
</dbReference>
<accession>A0A6J8A2P5</accession>
<keyword evidence="6" id="KW-0812">Transmembrane</keyword>
<dbReference type="AlphaFoldDB" id="A0A6J8A2P5"/>
<dbReference type="PANTHER" id="PTHR12106:SF47">
    <property type="entry name" value="VPS10 DOMAIN-CONTAINING RECEPTOR SORCS3-LIKE"/>
    <property type="match status" value="1"/>
</dbReference>
<evidence type="ECO:0000256" key="2">
    <source>
        <dbReference type="ARBA" id="ARBA00010818"/>
    </source>
</evidence>
<dbReference type="InterPro" id="IPR031778">
    <property type="entry name" value="Sortilin_N"/>
</dbReference>
<dbReference type="InterPro" id="IPR035986">
    <property type="entry name" value="PKD_dom_sf"/>
</dbReference>
<dbReference type="GO" id="GO:0006892">
    <property type="term" value="P:post-Golgi vesicle-mediated transport"/>
    <property type="evidence" value="ECO:0007669"/>
    <property type="project" value="TreeGrafter"/>
</dbReference>
<dbReference type="Gene3D" id="3.30.60.270">
    <property type="match status" value="1"/>
</dbReference>
<dbReference type="SUPFAM" id="SSF110296">
    <property type="entry name" value="Oligoxyloglucan reducing end-specific cellobiohydrolase"/>
    <property type="match status" value="1"/>
</dbReference>
<dbReference type="EMBL" id="CACVKT020000543">
    <property type="protein sequence ID" value="CAC5360120.1"/>
    <property type="molecule type" value="Genomic_DNA"/>
</dbReference>
<evidence type="ECO:0000256" key="4">
    <source>
        <dbReference type="ARBA" id="ARBA00023136"/>
    </source>
</evidence>
<protein>
    <recommendedName>
        <fullName evidence="7">PKD domain-containing protein</fullName>
    </recommendedName>
</protein>
<dbReference type="GO" id="GO:0016020">
    <property type="term" value="C:membrane"/>
    <property type="evidence" value="ECO:0007669"/>
    <property type="project" value="UniProtKB-SubCell"/>
</dbReference>
<dbReference type="SMART" id="SM00089">
    <property type="entry name" value="PKD"/>
    <property type="match status" value="2"/>
</dbReference>
<keyword evidence="9" id="KW-1185">Reference proteome</keyword>
<evidence type="ECO:0000259" key="7">
    <source>
        <dbReference type="PROSITE" id="PS50093"/>
    </source>
</evidence>
<dbReference type="Pfam" id="PF15901">
    <property type="entry name" value="Sortilin_C"/>
    <property type="match status" value="1"/>
</dbReference>
<evidence type="ECO:0000256" key="5">
    <source>
        <dbReference type="ARBA" id="ARBA00023180"/>
    </source>
</evidence>
<evidence type="ECO:0000313" key="8">
    <source>
        <dbReference type="EMBL" id="CAC5360120.1"/>
    </source>
</evidence>
<dbReference type="Gene3D" id="2.130.10.10">
    <property type="entry name" value="YVTN repeat-like/Quinoprotein amine dehydrogenase"/>
    <property type="match status" value="1"/>
</dbReference>
<feature type="domain" description="PKD" evidence="7">
    <location>
        <begin position="928"/>
        <end position="989"/>
    </location>
</feature>
<dbReference type="Pfam" id="PF15902">
    <property type="entry name" value="Sortilin-Vps10"/>
    <property type="match status" value="1"/>
</dbReference>
<dbReference type="InterPro" id="IPR006581">
    <property type="entry name" value="VPS10"/>
</dbReference>